<evidence type="ECO:0000313" key="2">
    <source>
        <dbReference type="EMBL" id="NNV22659.1"/>
    </source>
</evidence>
<comment type="caution">
    <text evidence="2">The sequence shown here is derived from an EMBL/GenBank/DDBJ whole genome shotgun (WGS) entry which is preliminary data.</text>
</comment>
<evidence type="ECO:0000313" key="3">
    <source>
        <dbReference type="Proteomes" id="UP000526233"/>
    </source>
</evidence>
<dbReference type="Proteomes" id="UP000526233">
    <property type="component" value="Unassembled WGS sequence"/>
</dbReference>
<dbReference type="AlphaFoldDB" id="A0A7Y3T7T8"/>
<accession>A0A7Y3T7T8</accession>
<evidence type="ECO:0000256" key="1">
    <source>
        <dbReference type="SAM" id="MobiDB-lite"/>
    </source>
</evidence>
<sequence length="156" mass="16299">MEDRKLSVTLTGPAKIDGVREPAGKTVTVTSAYALQLAASGVINPDAVRDAVSVDLSDTPLESDFQEAVEDAVSVALAPLKQERDALKADLQTAITRAETAEKAASDLETALSTEKQARADAEAQLATAQAELEKLTKPDADPGKGDDTKPAKPTK</sequence>
<gene>
    <name evidence="2" type="ORF">EHE22_19805</name>
</gene>
<feature type="compositionally biased region" description="Basic and acidic residues" evidence="1">
    <location>
        <begin position="132"/>
        <end position="156"/>
    </location>
</feature>
<dbReference type="EMBL" id="PKQI01000003">
    <property type="protein sequence ID" value="NNV22659.1"/>
    <property type="molecule type" value="Genomic_DNA"/>
</dbReference>
<proteinExistence type="predicted"/>
<organism evidence="2 3">
    <name type="scientific">Brucella pseudogrignonensis</name>
    <dbReference type="NCBI Taxonomy" id="419475"/>
    <lineage>
        <taxon>Bacteria</taxon>
        <taxon>Pseudomonadati</taxon>
        <taxon>Pseudomonadota</taxon>
        <taxon>Alphaproteobacteria</taxon>
        <taxon>Hyphomicrobiales</taxon>
        <taxon>Brucellaceae</taxon>
        <taxon>Brucella/Ochrobactrum group</taxon>
        <taxon>Brucella</taxon>
    </lineage>
</organism>
<dbReference type="RefSeq" id="WP_171380174.1">
    <property type="nucleotide sequence ID" value="NZ_PKQI01000003.1"/>
</dbReference>
<reference evidence="2 3" key="1">
    <citation type="submission" date="2018-11" db="EMBL/GenBank/DDBJ databases">
        <title>Genome sequencing and analysis.</title>
        <authorList>
            <person name="Huang Y.-T."/>
        </authorList>
    </citation>
    <scope>NUCLEOTIDE SEQUENCE [LARGE SCALE GENOMIC DNA]</scope>
    <source>
        <strain evidence="2 3">SHIN</strain>
    </source>
</reference>
<feature type="region of interest" description="Disordered" evidence="1">
    <location>
        <begin position="106"/>
        <end position="156"/>
    </location>
</feature>
<protein>
    <submittedName>
        <fullName evidence="2">Uncharacterized protein</fullName>
    </submittedName>
</protein>
<name>A0A7Y3T7T8_9HYPH</name>